<dbReference type="CDD" id="cd05382">
    <property type="entry name" value="CAP_GAPR1-like"/>
    <property type="match status" value="1"/>
</dbReference>
<dbReference type="SUPFAM" id="SSF55797">
    <property type="entry name" value="PR-1-like"/>
    <property type="match status" value="1"/>
</dbReference>
<dbReference type="InterPro" id="IPR034113">
    <property type="entry name" value="SCP_GAPR1-like"/>
</dbReference>
<dbReference type="GO" id="GO:0016020">
    <property type="term" value="C:membrane"/>
    <property type="evidence" value="ECO:0007669"/>
    <property type="project" value="UniProtKB-SubCell"/>
</dbReference>
<comment type="subcellular location">
    <subcellularLocation>
        <location evidence="1">Membrane</location>
    </subcellularLocation>
</comment>
<evidence type="ECO:0000259" key="8">
    <source>
        <dbReference type="SMART" id="SM00198"/>
    </source>
</evidence>
<dbReference type="InterPro" id="IPR014044">
    <property type="entry name" value="CAP_dom"/>
</dbReference>
<comment type="caution">
    <text evidence="9">The sequence shown here is derived from an EMBL/GenBank/DDBJ whole genome shotgun (WGS) entry which is preliminary data.</text>
</comment>
<feature type="domain" description="SCP" evidence="8">
    <location>
        <begin position="557"/>
        <end position="685"/>
    </location>
</feature>
<organism evidence="9 10">
    <name type="scientific">Mesorhabditis spiculigera</name>
    <dbReference type="NCBI Taxonomy" id="96644"/>
    <lineage>
        <taxon>Eukaryota</taxon>
        <taxon>Metazoa</taxon>
        <taxon>Ecdysozoa</taxon>
        <taxon>Nematoda</taxon>
        <taxon>Chromadorea</taxon>
        <taxon>Rhabditida</taxon>
        <taxon>Rhabditina</taxon>
        <taxon>Rhabditomorpha</taxon>
        <taxon>Rhabditoidea</taxon>
        <taxon>Rhabditidae</taxon>
        <taxon>Mesorhabditinae</taxon>
        <taxon>Mesorhabditis</taxon>
    </lineage>
</organism>
<dbReference type="PRINTS" id="PR00837">
    <property type="entry name" value="V5TPXLIKE"/>
</dbReference>
<dbReference type="Pfam" id="PF01130">
    <property type="entry name" value="CD36"/>
    <property type="match status" value="1"/>
</dbReference>
<name>A0AA36G277_9BILA</name>
<keyword evidence="4 7" id="KW-1133">Transmembrane helix</keyword>
<protein>
    <recommendedName>
        <fullName evidence="8">SCP domain-containing protein</fullName>
    </recommendedName>
</protein>
<dbReference type="PANTHER" id="PTHR11923:SF55">
    <property type="entry name" value="SCAVENGER RECEPTOR (CD36 FAMILY) RELATED"/>
    <property type="match status" value="1"/>
</dbReference>
<dbReference type="GO" id="GO:0005044">
    <property type="term" value="F:scavenger receptor activity"/>
    <property type="evidence" value="ECO:0007669"/>
    <property type="project" value="TreeGrafter"/>
</dbReference>
<keyword evidence="5 7" id="KW-0472">Membrane</keyword>
<dbReference type="InterPro" id="IPR018244">
    <property type="entry name" value="Allrgn_V5/Tpx1_CS"/>
</dbReference>
<dbReference type="PANTHER" id="PTHR11923">
    <property type="entry name" value="SCAVENGER RECEPTOR CLASS B TYPE-1 SR-B1"/>
    <property type="match status" value="1"/>
</dbReference>
<proteinExistence type="inferred from homology"/>
<dbReference type="InterPro" id="IPR001283">
    <property type="entry name" value="CRISP-related"/>
</dbReference>
<keyword evidence="3 7" id="KW-0812">Transmembrane</keyword>
<dbReference type="AlphaFoldDB" id="A0AA36G277"/>
<evidence type="ECO:0000256" key="2">
    <source>
        <dbReference type="ARBA" id="ARBA00010532"/>
    </source>
</evidence>
<evidence type="ECO:0000313" key="10">
    <source>
        <dbReference type="Proteomes" id="UP001177023"/>
    </source>
</evidence>
<reference evidence="9" key="1">
    <citation type="submission" date="2023-06" db="EMBL/GenBank/DDBJ databases">
        <authorList>
            <person name="Delattre M."/>
        </authorList>
    </citation>
    <scope>NUCLEOTIDE SEQUENCE</scope>
    <source>
        <strain evidence="9">AF72</strain>
    </source>
</reference>
<feature type="transmembrane region" description="Helical" evidence="7">
    <location>
        <begin position="494"/>
        <end position="513"/>
    </location>
</feature>
<feature type="non-terminal residue" evidence="9">
    <location>
        <position position="1"/>
    </location>
</feature>
<dbReference type="Pfam" id="PF00188">
    <property type="entry name" value="CAP"/>
    <property type="match status" value="1"/>
</dbReference>
<dbReference type="GO" id="GO:0005576">
    <property type="term" value="C:extracellular region"/>
    <property type="evidence" value="ECO:0007669"/>
    <property type="project" value="InterPro"/>
</dbReference>
<dbReference type="InterPro" id="IPR002159">
    <property type="entry name" value="CD36_fam"/>
</dbReference>
<evidence type="ECO:0000256" key="3">
    <source>
        <dbReference type="ARBA" id="ARBA00022692"/>
    </source>
</evidence>
<evidence type="ECO:0000256" key="1">
    <source>
        <dbReference type="ARBA" id="ARBA00004370"/>
    </source>
</evidence>
<dbReference type="FunFam" id="3.40.33.10:FF:000002">
    <property type="entry name" value="Golgi-associated plant pathogenesis-related protein 1"/>
    <property type="match status" value="1"/>
</dbReference>
<dbReference type="EMBL" id="CATQJA010002310">
    <property type="protein sequence ID" value="CAJ0570417.1"/>
    <property type="molecule type" value="Genomic_DNA"/>
</dbReference>
<keyword evidence="10" id="KW-1185">Reference proteome</keyword>
<evidence type="ECO:0000256" key="5">
    <source>
        <dbReference type="ARBA" id="ARBA00023136"/>
    </source>
</evidence>
<dbReference type="Gene3D" id="3.40.33.10">
    <property type="entry name" value="CAP"/>
    <property type="match status" value="1"/>
</dbReference>
<evidence type="ECO:0000313" key="9">
    <source>
        <dbReference type="EMBL" id="CAJ0570417.1"/>
    </source>
</evidence>
<dbReference type="PROSITE" id="PS01010">
    <property type="entry name" value="CRISP_2"/>
    <property type="match status" value="1"/>
</dbReference>
<keyword evidence="6" id="KW-0325">Glycoprotein</keyword>
<dbReference type="PROSITE" id="PS01009">
    <property type="entry name" value="CRISP_1"/>
    <property type="match status" value="1"/>
</dbReference>
<evidence type="ECO:0000256" key="7">
    <source>
        <dbReference type="SAM" id="Phobius"/>
    </source>
</evidence>
<dbReference type="InterPro" id="IPR035940">
    <property type="entry name" value="CAP_sf"/>
</dbReference>
<dbReference type="Proteomes" id="UP001177023">
    <property type="component" value="Unassembled WGS sequence"/>
</dbReference>
<gene>
    <name evidence="9" type="ORF">MSPICULIGERA_LOCUS8858</name>
</gene>
<comment type="similarity">
    <text evidence="2">Belongs to the CD36 family.</text>
</comment>
<evidence type="ECO:0000256" key="6">
    <source>
        <dbReference type="ARBA" id="ARBA00023180"/>
    </source>
</evidence>
<dbReference type="GO" id="GO:0005737">
    <property type="term" value="C:cytoplasm"/>
    <property type="evidence" value="ECO:0007669"/>
    <property type="project" value="TreeGrafter"/>
</dbReference>
<evidence type="ECO:0000256" key="4">
    <source>
        <dbReference type="ARBA" id="ARBA00022989"/>
    </source>
</evidence>
<sequence length="695" mass="79328">MVKQQLAFTQNDDESLGYSAFMMANPPMRNVMKFIFFNITNEEEVKYNGAQPRVYETGAYSVLESEQKRYIEFSSDQSQMFYENYKIYNIDPEESCEACNWEEDIVTIPNPVEVGAAADVMDPQFGISDPEKHLIAVMMLLVGEYPFITKKVKEILFTGYSDPMLSLAHSDLVATISKIVKGDNGSIIPIPCPAMPRLGFFIGYNNSQDESYWVKTGKNNIEDIGKVTQWGNVRELPDYWWTDDYARSIRGSDSGSFNKWKLEKSDRLEMFYSFMCRSFNKEFLEETEVNGIPAYRYSTPFEDYDSTLEINRGFRYRNFENIDYFPNWPECPEKNASRCSGQHSVDCSQAINFCNDCCNGSHVGDTYLLPPGIFPLVCYPGKLQPTPFSVMYSPPHFLYSPQQVIDTVVGMNPDPELHRPFLYDHEPHSGQAMRVQVRLMVSTPMMNRTTFFHNTHLPCVMFPIFYQSAKAVVLDVVLNKLWLGFVFVPKAVAFLKYLLISFGLFLLVLLFLIRNRQMDHKPRHKVNKEIYEKPLLKRNSISNKSTSASAAPIGQKDYQKWVLNEHNKYRSRHQVGSLALDEKLNNLAQEWANRLAATGSFQHRPNSGYGENISMGSGSYANDLVKPWYDEVQNYNFGRHAGTGTGHFTQIVWKASKKLGVGRAVAKDGSTYLVCNYEPAGNLIGAHAQNVFPAK</sequence>
<accession>A0AA36G277</accession>
<dbReference type="SMART" id="SM00198">
    <property type="entry name" value="SCP"/>
    <property type="match status" value="1"/>
</dbReference>